<dbReference type="AlphaFoldDB" id="A0ABD3QZ15"/>
<feature type="compositionally biased region" description="Low complexity" evidence="1">
    <location>
        <begin position="167"/>
        <end position="192"/>
    </location>
</feature>
<dbReference type="EMBL" id="JALLAZ020000024">
    <property type="protein sequence ID" value="KAL3805550.1"/>
    <property type="molecule type" value="Genomic_DNA"/>
</dbReference>
<keyword evidence="3" id="KW-1185">Reference proteome</keyword>
<organism evidence="2 3">
    <name type="scientific">Stephanodiscus triporus</name>
    <dbReference type="NCBI Taxonomy" id="2934178"/>
    <lineage>
        <taxon>Eukaryota</taxon>
        <taxon>Sar</taxon>
        <taxon>Stramenopiles</taxon>
        <taxon>Ochrophyta</taxon>
        <taxon>Bacillariophyta</taxon>
        <taxon>Coscinodiscophyceae</taxon>
        <taxon>Thalassiosirophycidae</taxon>
        <taxon>Stephanodiscales</taxon>
        <taxon>Stephanodiscaceae</taxon>
        <taxon>Stephanodiscus</taxon>
    </lineage>
</organism>
<evidence type="ECO:0000313" key="3">
    <source>
        <dbReference type="Proteomes" id="UP001530315"/>
    </source>
</evidence>
<gene>
    <name evidence="2" type="ORF">ACHAW5_004779</name>
</gene>
<protein>
    <submittedName>
        <fullName evidence="2">Uncharacterized protein</fullName>
    </submittedName>
</protein>
<reference evidence="2 3" key="1">
    <citation type="submission" date="2024-10" db="EMBL/GenBank/DDBJ databases">
        <title>Updated reference genomes for cyclostephanoid diatoms.</title>
        <authorList>
            <person name="Roberts W.R."/>
            <person name="Alverson A.J."/>
        </authorList>
    </citation>
    <scope>NUCLEOTIDE SEQUENCE [LARGE SCALE GENOMIC DNA]</scope>
    <source>
        <strain evidence="2 3">AJA276-08</strain>
    </source>
</reference>
<evidence type="ECO:0000313" key="2">
    <source>
        <dbReference type="EMBL" id="KAL3805550.1"/>
    </source>
</evidence>
<feature type="region of interest" description="Disordered" evidence="1">
    <location>
        <begin position="167"/>
        <end position="239"/>
    </location>
</feature>
<proteinExistence type="predicted"/>
<accession>A0ABD3QZ15</accession>
<name>A0ABD3QZ15_9STRA</name>
<dbReference type="Proteomes" id="UP001530315">
    <property type="component" value="Unassembled WGS sequence"/>
</dbReference>
<feature type="compositionally biased region" description="Basic and acidic residues" evidence="1">
    <location>
        <begin position="200"/>
        <end position="239"/>
    </location>
</feature>
<sequence>MTDNSESEVASLFVIDASYHPPRNITSDVRRSGIRTLGPSSVTLHSMGWYPSGKLVVLQMSTRRPVASSSDGVDGDGTARSALLDRFVEWHGRNALLLDENFEYNVQTTSCGGVAPREKVGPSSSCDAVVRWTGGDGASSSSVDDGKTTMAYARPSEILDAVARRSTTADASCSSSSSTMTMTTTKTTGRTSGRTRRRRTEWERTRRLDALLRGLEDKKSSSGKKEEKQKQRAVSEKVRSMLLKSRSEGDEKLRMEDRFHLEVVRLWDAPATTVDTTTSYRFYSLQTTAGRVASSVVPNLGNERASEFLVRFPPPADGDDNNTRWTRYRMLPNTMTLHDAQRAGWLREFD</sequence>
<evidence type="ECO:0000256" key="1">
    <source>
        <dbReference type="SAM" id="MobiDB-lite"/>
    </source>
</evidence>
<comment type="caution">
    <text evidence="2">The sequence shown here is derived from an EMBL/GenBank/DDBJ whole genome shotgun (WGS) entry which is preliminary data.</text>
</comment>